<proteinExistence type="predicted"/>
<dbReference type="EMBL" id="JNBS01003170">
    <property type="protein sequence ID" value="OQR88510.1"/>
    <property type="molecule type" value="Genomic_DNA"/>
</dbReference>
<keyword evidence="4" id="KW-1185">Reference proteome</keyword>
<keyword evidence="1" id="KW-0812">Transmembrane</keyword>
<evidence type="ECO:0000256" key="2">
    <source>
        <dbReference type="SAM" id="SignalP"/>
    </source>
</evidence>
<dbReference type="Proteomes" id="UP000243217">
    <property type="component" value="Unassembled WGS sequence"/>
</dbReference>
<name>A0A1V9YSC6_9STRA</name>
<feature type="transmembrane region" description="Helical" evidence="1">
    <location>
        <begin position="341"/>
        <end position="363"/>
    </location>
</feature>
<protein>
    <recommendedName>
        <fullName evidence="5">Secreted protein</fullName>
    </recommendedName>
</protein>
<dbReference type="OrthoDB" id="1055097at2759"/>
<gene>
    <name evidence="3" type="ORF">THRCLA_10274</name>
</gene>
<organism evidence="3 4">
    <name type="scientific">Thraustotheca clavata</name>
    <dbReference type="NCBI Taxonomy" id="74557"/>
    <lineage>
        <taxon>Eukaryota</taxon>
        <taxon>Sar</taxon>
        <taxon>Stramenopiles</taxon>
        <taxon>Oomycota</taxon>
        <taxon>Saprolegniomycetes</taxon>
        <taxon>Saprolegniales</taxon>
        <taxon>Achlyaceae</taxon>
        <taxon>Thraustotheca</taxon>
    </lineage>
</organism>
<evidence type="ECO:0000313" key="4">
    <source>
        <dbReference type="Proteomes" id="UP000243217"/>
    </source>
</evidence>
<keyword evidence="1" id="KW-1133">Transmembrane helix</keyword>
<feature type="non-terminal residue" evidence="3">
    <location>
        <position position="435"/>
    </location>
</feature>
<evidence type="ECO:0000313" key="3">
    <source>
        <dbReference type="EMBL" id="OQR88510.1"/>
    </source>
</evidence>
<accession>A0A1V9YSC6</accession>
<reference evidence="3 4" key="1">
    <citation type="journal article" date="2014" name="Genome Biol. Evol.">
        <title>The secreted proteins of Achlya hypogyna and Thraustotheca clavata identify the ancestral oomycete secretome and reveal gene acquisitions by horizontal gene transfer.</title>
        <authorList>
            <person name="Misner I."/>
            <person name="Blouin N."/>
            <person name="Leonard G."/>
            <person name="Richards T.A."/>
            <person name="Lane C.E."/>
        </authorList>
    </citation>
    <scope>NUCLEOTIDE SEQUENCE [LARGE SCALE GENOMIC DNA]</scope>
    <source>
        <strain evidence="3 4">ATCC 34112</strain>
    </source>
</reference>
<dbReference type="Gene3D" id="3.80.10.10">
    <property type="entry name" value="Ribonuclease Inhibitor"/>
    <property type="match status" value="1"/>
</dbReference>
<feature type="chain" id="PRO_5012415825" description="Secreted protein" evidence="2">
    <location>
        <begin position="17"/>
        <end position="435"/>
    </location>
</feature>
<dbReference type="AlphaFoldDB" id="A0A1V9YSC6"/>
<evidence type="ECO:0000256" key="1">
    <source>
        <dbReference type="SAM" id="Phobius"/>
    </source>
</evidence>
<keyword evidence="2" id="KW-0732">Signal</keyword>
<sequence>MMFIKLLVVGFVAVFAQTTSDSSCKYSSYGPNISVFAGDETCGTLGSSCVVDALTCNITDIVSLPNGTFVAPWYYTYNKTATLLFPDFNAFGDHSHSNASMPTLIVGDIPFLIVKDMVLPSSVIRADFSNITKMDFGSITKPFPPSLVALNIYNSSLDIFPITFKWPNVLNITLLGNNLQTIPKNLPASLKNFAIQNNLITDFNYLPANLSLLNLRGNQITSVINNDWRSLDFLAFTNNPLTTIYKLKLSNKLRYFGGSNCPITNFTINNETYNALNKLTASPDGMYGFKMNGNISVDQAACTAISGSVMQLWANKTNYSIFACVAPDTLPKNADSSSNNIGVIIGCVIGGVAVICIILFFVLRKRKNNDQSFYYENPTLGNNTGTGTQGSAGEYSEMGLNVEDLRVHKLDLSDLKVTTKKPLASGAFGEVWLGT</sequence>
<evidence type="ECO:0008006" key="5">
    <source>
        <dbReference type="Google" id="ProtNLM"/>
    </source>
</evidence>
<comment type="caution">
    <text evidence="3">The sequence shown here is derived from an EMBL/GenBank/DDBJ whole genome shotgun (WGS) entry which is preliminary data.</text>
</comment>
<keyword evidence="1" id="KW-0472">Membrane</keyword>
<feature type="signal peptide" evidence="2">
    <location>
        <begin position="1"/>
        <end position="16"/>
    </location>
</feature>
<dbReference type="SUPFAM" id="SSF52058">
    <property type="entry name" value="L domain-like"/>
    <property type="match status" value="1"/>
</dbReference>
<dbReference type="InterPro" id="IPR032675">
    <property type="entry name" value="LRR_dom_sf"/>
</dbReference>
<dbReference type="STRING" id="74557.A0A1V9YSC6"/>